<organism evidence="1 2">
    <name type="scientific">Acer negundo</name>
    <name type="common">Box elder</name>
    <dbReference type="NCBI Taxonomy" id="4023"/>
    <lineage>
        <taxon>Eukaryota</taxon>
        <taxon>Viridiplantae</taxon>
        <taxon>Streptophyta</taxon>
        <taxon>Embryophyta</taxon>
        <taxon>Tracheophyta</taxon>
        <taxon>Spermatophyta</taxon>
        <taxon>Magnoliopsida</taxon>
        <taxon>eudicotyledons</taxon>
        <taxon>Gunneridae</taxon>
        <taxon>Pentapetalae</taxon>
        <taxon>rosids</taxon>
        <taxon>malvids</taxon>
        <taxon>Sapindales</taxon>
        <taxon>Sapindaceae</taxon>
        <taxon>Hippocastanoideae</taxon>
        <taxon>Acereae</taxon>
        <taxon>Acer</taxon>
    </lineage>
</organism>
<dbReference type="AlphaFoldDB" id="A0AAD5IJL6"/>
<proteinExistence type="predicted"/>
<protein>
    <submittedName>
        <fullName evidence="1">Uncharacterized protein</fullName>
    </submittedName>
</protein>
<gene>
    <name evidence="1" type="ORF">LWI28_017409</name>
</gene>
<dbReference type="Proteomes" id="UP001064489">
    <property type="component" value="Chromosome 10"/>
</dbReference>
<evidence type="ECO:0000313" key="1">
    <source>
        <dbReference type="EMBL" id="KAI9165612.1"/>
    </source>
</evidence>
<dbReference type="EMBL" id="JAJSOW010000105">
    <property type="protein sequence ID" value="KAI9165612.1"/>
    <property type="molecule type" value="Genomic_DNA"/>
</dbReference>
<reference evidence="1" key="1">
    <citation type="journal article" date="2022" name="Plant J.">
        <title>Strategies of tolerance reflected in two North American maple genomes.</title>
        <authorList>
            <person name="McEvoy S.L."/>
            <person name="Sezen U.U."/>
            <person name="Trouern-Trend A."/>
            <person name="McMahon S.M."/>
            <person name="Schaberg P.G."/>
            <person name="Yang J."/>
            <person name="Wegrzyn J.L."/>
            <person name="Swenson N.G."/>
        </authorList>
    </citation>
    <scope>NUCLEOTIDE SEQUENCE</scope>
    <source>
        <strain evidence="1">91603</strain>
    </source>
</reference>
<keyword evidence="2" id="KW-1185">Reference proteome</keyword>
<name>A0AAD5IJL6_ACENE</name>
<reference evidence="1" key="2">
    <citation type="submission" date="2023-02" db="EMBL/GenBank/DDBJ databases">
        <authorList>
            <person name="Swenson N.G."/>
            <person name="Wegrzyn J.L."/>
            <person name="Mcevoy S.L."/>
        </authorList>
    </citation>
    <scope>NUCLEOTIDE SEQUENCE</scope>
    <source>
        <strain evidence="1">91603</strain>
        <tissue evidence="1">Leaf</tissue>
    </source>
</reference>
<accession>A0AAD5IJL6</accession>
<comment type="caution">
    <text evidence="1">The sequence shown here is derived from an EMBL/GenBank/DDBJ whole genome shotgun (WGS) entry which is preliminary data.</text>
</comment>
<sequence>MTNNKPGPTAPHPRRLRLRPFQVSHRDPRHRRRCPRPTVAAWIFLKMKKTKISFADDNQASTVAAFKIIDSVMTSQQQKSVPVQKDLFIETELKGEAVDD</sequence>
<evidence type="ECO:0000313" key="2">
    <source>
        <dbReference type="Proteomes" id="UP001064489"/>
    </source>
</evidence>